<protein>
    <submittedName>
        <fullName evidence="1">Uncharacterized protein</fullName>
    </submittedName>
</protein>
<dbReference type="Proteomes" id="UP000317881">
    <property type="component" value="Unassembled WGS sequence"/>
</dbReference>
<dbReference type="AlphaFoldDB" id="A0A4Y3VH84"/>
<reference evidence="1 2" key="1">
    <citation type="submission" date="2019-06" db="EMBL/GenBank/DDBJ databases">
        <title>Whole genome shotgun sequence of Streptomyces spinoverrucosus NBRC 14228.</title>
        <authorList>
            <person name="Hosoyama A."/>
            <person name="Uohara A."/>
            <person name="Ohji S."/>
            <person name="Ichikawa N."/>
        </authorList>
    </citation>
    <scope>NUCLEOTIDE SEQUENCE [LARGE SCALE GENOMIC DNA]</scope>
    <source>
        <strain evidence="1 2">NBRC 14228</strain>
    </source>
</reference>
<evidence type="ECO:0000313" key="2">
    <source>
        <dbReference type="Proteomes" id="UP000317881"/>
    </source>
</evidence>
<sequence length="76" mass="7532">MSTLALIVHCSADGPAGSSAPIDGSATFTTVESSMTINWATPTTPIGVQGAVPAVVPSPPRTFVTSGCPAYASPRA</sequence>
<accession>A0A4Y3VH84</accession>
<dbReference type="EMBL" id="BJND01000023">
    <property type="protein sequence ID" value="GEC05843.1"/>
    <property type="molecule type" value="Genomic_DNA"/>
</dbReference>
<name>A0A4Y3VH84_9ACTN</name>
<evidence type="ECO:0000313" key="1">
    <source>
        <dbReference type="EMBL" id="GEC05843.1"/>
    </source>
</evidence>
<proteinExistence type="predicted"/>
<comment type="caution">
    <text evidence="1">The sequence shown here is derived from an EMBL/GenBank/DDBJ whole genome shotgun (WGS) entry which is preliminary data.</text>
</comment>
<organism evidence="1 2">
    <name type="scientific">Streptomyces spinoverrucosus</name>
    <dbReference type="NCBI Taxonomy" id="284043"/>
    <lineage>
        <taxon>Bacteria</taxon>
        <taxon>Bacillati</taxon>
        <taxon>Actinomycetota</taxon>
        <taxon>Actinomycetes</taxon>
        <taxon>Kitasatosporales</taxon>
        <taxon>Streptomycetaceae</taxon>
        <taxon>Streptomyces</taxon>
    </lineage>
</organism>
<gene>
    <name evidence="1" type="ORF">SSP24_34980</name>
</gene>
<keyword evidence="2" id="KW-1185">Reference proteome</keyword>